<evidence type="ECO:0000313" key="3">
    <source>
        <dbReference type="Proteomes" id="UP000812966"/>
    </source>
</evidence>
<name>A0A8K0JKY2_9TREE</name>
<reference evidence="2" key="1">
    <citation type="submission" date="2020-04" db="EMBL/GenBank/DDBJ databases">
        <title>Analysis of mating type loci in Filobasidium floriforme.</title>
        <authorList>
            <person name="Nowrousian M."/>
        </authorList>
    </citation>
    <scope>NUCLEOTIDE SEQUENCE</scope>
    <source>
        <strain evidence="2">CBS 6242</strain>
    </source>
</reference>
<feature type="signal peptide" evidence="1">
    <location>
        <begin position="1"/>
        <end position="18"/>
    </location>
</feature>
<keyword evidence="1" id="KW-0732">Signal</keyword>
<dbReference type="AlphaFoldDB" id="A0A8K0JKY2"/>
<proteinExistence type="predicted"/>
<accession>A0A8K0JKY2</accession>
<evidence type="ECO:0000313" key="2">
    <source>
        <dbReference type="EMBL" id="KAG7531746.1"/>
    </source>
</evidence>
<dbReference type="EMBL" id="JABELV010000083">
    <property type="protein sequence ID" value="KAG7531746.1"/>
    <property type="molecule type" value="Genomic_DNA"/>
</dbReference>
<evidence type="ECO:0000256" key="1">
    <source>
        <dbReference type="SAM" id="SignalP"/>
    </source>
</evidence>
<organism evidence="2 3">
    <name type="scientific">Filobasidium floriforme</name>
    <dbReference type="NCBI Taxonomy" id="5210"/>
    <lineage>
        <taxon>Eukaryota</taxon>
        <taxon>Fungi</taxon>
        <taxon>Dikarya</taxon>
        <taxon>Basidiomycota</taxon>
        <taxon>Agaricomycotina</taxon>
        <taxon>Tremellomycetes</taxon>
        <taxon>Filobasidiales</taxon>
        <taxon>Filobasidiaceae</taxon>
        <taxon>Filobasidium</taxon>
    </lineage>
</organism>
<feature type="chain" id="PRO_5035460314" description="Apple domain-containing protein" evidence="1">
    <location>
        <begin position="19"/>
        <end position="164"/>
    </location>
</feature>
<keyword evidence="3" id="KW-1185">Reference proteome</keyword>
<comment type="caution">
    <text evidence="2">The sequence shown here is derived from an EMBL/GenBank/DDBJ whole genome shotgun (WGS) entry which is preliminary data.</text>
</comment>
<dbReference type="Proteomes" id="UP000812966">
    <property type="component" value="Unassembled WGS sequence"/>
</dbReference>
<evidence type="ECO:0008006" key="4">
    <source>
        <dbReference type="Google" id="ProtNLM"/>
    </source>
</evidence>
<protein>
    <recommendedName>
        <fullName evidence="4">Apple domain-containing protein</fullName>
    </recommendedName>
</protein>
<gene>
    <name evidence="2" type="ORF">FFLO_04115</name>
</gene>
<sequence>MLLQTCTLFALVAGTTVSAVCTGTDTNKWGPYWSVFHGASVKWGGDQPGQPLTGPLEPPFPVDGYVPCADACQFDNECHGFELYDGKCHKYSVLAHKIDAGQGIVGLQGGKGNNGIDINTCHKAVAMKIASEDQECCEIYYSWREGGAGKPEGGLSELGDGTRV</sequence>